<dbReference type="Pfam" id="PF09684">
    <property type="entry name" value="Tail_P2_I"/>
    <property type="match status" value="2"/>
</dbReference>
<sequence length="434" mass="47282">MDKLIPTNASELVKILSRQFPDNQAVRNLLLSLLALSTRSDAQLVWLAKLCGMQPNTVLANPDVLLQCNTKQLLVLVDHPEFCDAQQLDEFAKQLNIENWQSDEADALKRAQVKSACVLNDSRLLLASVWDPFLCPVALLPWLAWSVSVDEWDEAWSEALKRQVINDAFAVHQVKGTPYALQKALDSLNIKTEIKEWWQGDNLEALSRGTVQVWALINSNLDEQQQGMLTPQMLKRVRRIIEAVKRGSIHVDVQLGLSYNERLGAICAMPSTILQRMDAPIGSGVNPNEAMQKNAVFGAAQSRGVKHLAIAGQGIVPPRSTGGAGFFAVNASCSARHLAIAGQSVKPPKPSGAYHSFGATNSHTLCSWQVAGSGIKPGNSKGLYGVLGLSKTNQSHHLNISGQTVLPPHSTGNEGLFSVTRQIIYQHFNLQGAA</sequence>
<accession>A0A161Y4N9</accession>
<comment type="caution">
    <text evidence="1">The sequence shown here is derived from an EMBL/GenBank/DDBJ whole genome shotgun (WGS) entry which is preliminary data.</text>
</comment>
<name>A0A161Y4N9_9GAMM</name>
<evidence type="ECO:0000313" key="2">
    <source>
        <dbReference type="Proteomes" id="UP000076503"/>
    </source>
</evidence>
<proteinExistence type="predicted"/>
<evidence type="ECO:0000313" key="1">
    <source>
        <dbReference type="EMBL" id="KZN50239.1"/>
    </source>
</evidence>
<dbReference type="AlphaFoldDB" id="A0A161Y4N9"/>
<reference evidence="1 2" key="1">
    <citation type="submission" date="2013-07" db="EMBL/GenBank/DDBJ databases">
        <title>Comparative Genomic and Metabolomic Analysis of Twelve Strains of Pseudoalteromonas luteoviolacea.</title>
        <authorList>
            <person name="Vynne N.G."/>
            <person name="Mansson M."/>
            <person name="Gram L."/>
        </authorList>
    </citation>
    <scope>NUCLEOTIDE SEQUENCE [LARGE SCALE GENOMIC DNA]</scope>
    <source>
        <strain evidence="1 2">H33</strain>
    </source>
</reference>
<gene>
    <name evidence="1" type="ORF">N476_16690</name>
</gene>
<organism evidence="1 2">
    <name type="scientific">Pseudoalteromonas luteoviolacea H33</name>
    <dbReference type="NCBI Taxonomy" id="1365251"/>
    <lineage>
        <taxon>Bacteria</taxon>
        <taxon>Pseudomonadati</taxon>
        <taxon>Pseudomonadota</taxon>
        <taxon>Gammaproteobacteria</taxon>
        <taxon>Alteromonadales</taxon>
        <taxon>Pseudoalteromonadaceae</taxon>
        <taxon>Pseudoalteromonas</taxon>
    </lineage>
</organism>
<dbReference type="RefSeq" id="WP_063362066.1">
    <property type="nucleotide sequence ID" value="NZ_AUXZ01000076.1"/>
</dbReference>
<dbReference type="Proteomes" id="UP000076503">
    <property type="component" value="Unassembled WGS sequence"/>
</dbReference>
<protein>
    <submittedName>
        <fullName evidence="1">Tail protein</fullName>
    </submittedName>
</protein>
<dbReference type="PATRIC" id="fig|1365251.3.peg.2629"/>
<dbReference type="InterPro" id="IPR006521">
    <property type="entry name" value="Tail_protein_I"/>
</dbReference>
<dbReference type="EMBL" id="AUXZ01000076">
    <property type="protein sequence ID" value="KZN50239.1"/>
    <property type="molecule type" value="Genomic_DNA"/>
</dbReference>
<dbReference type="NCBIfam" id="TIGR01634">
    <property type="entry name" value="tail_P2_I"/>
    <property type="match status" value="1"/>
</dbReference>